<dbReference type="InterPro" id="IPR029058">
    <property type="entry name" value="AB_hydrolase_fold"/>
</dbReference>
<dbReference type="InterPro" id="IPR000073">
    <property type="entry name" value="AB_hydrolase_1"/>
</dbReference>
<dbReference type="SUPFAM" id="SSF53474">
    <property type="entry name" value="alpha/beta-Hydrolases"/>
    <property type="match status" value="1"/>
</dbReference>
<comment type="caution">
    <text evidence="2">The sequence shown here is derived from an EMBL/GenBank/DDBJ whole genome shotgun (WGS) entry which is preliminary data.</text>
</comment>
<gene>
    <name evidence="2" type="ORF">MU1_36740</name>
</gene>
<evidence type="ECO:0000313" key="3">
    <source>
        <dbReference type="Proteomes" id="UP001157114"/>
    </source>
</evidence>
<feature type="domain" description="AB hydrolase-1" evidence="1">
    <location>
        <begin position="4"/>
        <end position="212"/>
    </location>
</feature>
<reference evidence="2 3" key="1">
    <citation type="submission" date="2023-03" db="EMBL/GenBank/DDBJ databases">
        <title>Draft genome sequence of the bacteria which degrade cell wall of Tricholomamatutake.</title>
        <authorList>
            <person name="Konishi Y."/>
            <person name="Fukuta Y."/>
            <person name="Shirasaka N."/>
        </authorList>
    </citation>
    <scope>NUCLEOTIDE SEQUENCE [LARGE SCALE GENOMIC DNA]</scope>
    <source>
        <strain evidence="3">mu1</strain>
    </source>
</reference>
<sequence length="220" mass="24809">MTTFVFVAGGWHGGWYFQELASALHQQNHNAFPLTLTGVGDRAHLLAASTNLDTHIEDVINFLKTERLTDVVLCGHSYGGMVITGVADRFPECLSSLVYIDAYVPKDGDSCWSLANETYRQRFIEGASKNGYAVEPRPGADIRTTAHPLASFMQKIRLNHWLDERIRKHYIYLSGWKDTPFTATYEQLLSDPAWSVYALPSRHDIMSDAPDKLFEILLTI</sequence>
<dbReference type="Gene3D" id="3.40.50.1820">
    <property type="entry name" value="alpha/beta hydrolase"/>
    <property type="match status" value="1"/>
</dbReference>
<dbReference type="Pfam" id="PF12697">
    <property type="entry name" value="Abhydrolase_6"/>
    <property type="match status" value="1"/>
</dbReference>
<proteinExistence type="predicted"/>
<accession>A0ABQ6GEJ8</accession>
<dbReference type="PANTHER" id="PTHR37017">
    <property type="entry name" value="AB HYDROLASE-1 DOMAIN-CONTAINING PROTEIN-RELATED"/>
    <property type="match status" value="1"/>
</dbReference>
<dbReference type="Proteomes" id="UP001157114">
    <property type="component" value="Unassembled WGS sequence"/>
</dbReference>
<evidence type="ECO:0000259" key="1">
    <source>
        <dbReference type="Pfam" id="PF12697"/>
    </source>
</evidence>
<name>A0ABQ6GEJ8_9BACL</name>
<dbReference type="EMBL" id="BSSQ01000014">
    <property type="protein sequence ID" value="GLX69329.1"/>
    <property type="molecule type" value="Genomic_DNA"/>
</dbReference>
<organism evidence="2 3">
    <name type="scientific">Paenibacillus glycanilyticus</name>
    <dbReference type="NCBI Taxonomy" id="126569"/>
    <lineage>
        <taxon>Bacteria</taxon>
        <taxon>Bacillati</taxon>
        <taxon>Bacillota</taxon>
        <taxon>Bacilli</taxon>
        <taxon>Bacillales</taxon>
        <taxon>Paenibacillaceae</taxon>
        <taxon>Paenibacillus</taxon>
    </lineage>
</organism>
<protein>
    <recommendedName>
        <fullName evidence="1">AB hydrolase-1 domain-containing protein</fullName>
    </recommendedName>
</protein>
<dbReference type="PANTHER" id="PTHR37017:SF11">
    <property type="entry name" value="ESTERASE_LIPASE_THIOESTERASE DOMAIN-CONTAINING PROTEIN"/>
    <property type="match status" value="1"/>
</dbReference>
<dbReference type="RefSeq" id="WP_284240098.1">
    <property type="nucleotide sequence ID" value="NZ_BSSQ01000014.1"/>
</dbReference>
<dbReference type="InterPro" id="IPR052897">
    <property type="entry name" value="Sec-Metab_Biosynth_Hydrolase"/>
</dbReference>
<keyword evidence="3" id="KW-1185">Reference proteome</keyword>
<evidence type="ECO:0000313" key="2">
    <source>
        <dbReference type="EMBL" id="GLX69329.1"/>
    </source>
</evidence>